<keyword evidence="1" id="KW-0677">Repeat</keyword>
<proteinExistence type="predicted"/>
<protein>
    <submittedName>
        <fullName evidence="3">Uncharacterized protein</fullName>
    </submittedName>
</protein>
<dbReference type="STRING" id="1890683.A0A427XYB3"/>
<dbReference type="Pfam" id="PF24681">
    <property type="entry name" value="Kelch_KLHDC2_KLHL20_DRC7"/>
    <property type="match status" value="1"/>
</dbReference>
<name>A0A427XYB3_9TREE</name>
<evidence type="ECO:0000313" key="3">
    <source>
        <dbReference type="EMBL" id="RSH83811.1"/>
    </source>
</evidence>
<sequence length="335" mass="36019">MSLKWSRIPAEELPRSSHSVSVIDDKAYIFGGEVQPRKPVDNALHVIDLATGEHTVVQGKGDVPEPRVGHTAVVLGGRIYVFGGRGGTAMTPLEEFSCLHRFHPSDSTWTRLQPSPEAPGPVARSYHCSAASTSHIFVHAGCPSSGRLNDTWAYDISSNAWTQLSDAPGDPRGGASIVWFERKLWRFGGFNGKTEVGGGIDYLDLGLARDNEHSQKSQSHQSQWGTVSFGEVSGLGRDTSKTLKHNEDTLGPGARSVCGIHPDPRGGALLTLFGEGKPSPTGGHDAAGNFWGDVWAFDPATSRWKEVEQGGDDRPVERGWFASAQAAEGVVLWEG</sequence>
<evidence type="ECO:0000313" key="4">
    <source>
        <dbReference type="Proteomes" id="UP000279259"/>
    </source>
</evidence>
<dbReference type="SUPFAM" id="SSF117281">
    <property type="entry name" value="Kelch motif"/>
    <property type="match status" value="1"/>
</dbReference>
<dbReference type="OrthoDB" id="10250130at2759"/>
<dbReference type="Gene3D" id="2.120.10.80">
    <property type="entry name" value="Kelch-type beta propeller"/>
    <property type="match status" value="2"/>
</dbReference>
<accession>A0A427XYB3</accession>
<dbReference type="PANTHER" id="PTHR47435">
    <property type="entry name" value="KELCH REPEAT PROTEIN (AFU_ORTHOLOGUE AFUA_5G12780)"/>
    <property type="match status" value="1"/>
</dbReference>
<dbReference type="Proteomes" id="UP000279259">
    <property type="component" value="Unassembled WGS sequence"/>
</dbReference>
<dbReference type="InterPro" id="IPR015915">
    <property type="entry name" value="Kelch-typ_b-propeller"/>
</dbReference>
<dbReference type="GO" id="GO:0019760">
    <property type="term" value="P:glucosinolate metabolic process"/>
    <property type="evidence" value="ECO:0007669"/>
    <property type="project" value="UniProtKB-ARBA"/>
</dbReference>
<keyword evidence="4" id="KW-1185">Reference proteome</keyword>
<evidence type="ECO:0000256" key="2">
    <source>
        <dbReference type="ARBA" id="ARBA00023004"/>
    </source>
</evidence>
<dbReference type="PANTHER" id="PTHR47435:SF4">
    <property type="entry name" value="KELCH REPEAT PROTEIN (AFU_ORTHOLOGUE AFUA_5G12780)"/>
    <property type="match status" value="1"/>
</dbReference>
<evidence type="ECO:0000256" key="1">
    <source>
        <dbReference type="ARBA" id="ARBA00022737"/>
    </source>
</evidence>
<keyword evidence="2" id="KW-0408">Iron</keyword>
<dbReference type="EMBL" id="RSCD01000023">
    <property type="protein sequence ID" value="RSH83811.1"/>
    <property type="molecule type" value="Genomic_DNA"/>
</dbReference>
<reference evidence="3 4" key="1">
    <citation type="submission" date="2018-11" db="EMBL/GenBank/DDBJ databases">
        <title>Genome sequence of Saitozyma podzolica DSM 27192.</title>
        <authorList>
            <person name="Aliyu H."/>
            <person name="Gorte O."/>
            <person name="Ochsenreither K."/>
        </authorList>
    </citation>
    <scope>NUCLEOTIDE SEQUENCE [LARGE SCALE GENOMIC DNA]</scope>
    <source>
        <strain evidence="3 4">DSM 27192</strain>
    </source>
</reference>
<gene>
    <name evidence="3" type="ORF">EHS25_005426</name>
</gene>
<organism evidence="3 4">
    <name type="scientific">Saitozyma podzolica</name>
    <dbReference type="NCBI Taxonomy" id="1890683"/>
    <lineage>
        <taxon>Eukaryota</taxon>
        <taxon>Fungi</taxon>
        <taxon>Dikarya</taxon>
        <taxon>Basidiomycota</taxon>
        <taxon>Agaricomycotina</taxon>
        <taxon>Tremellomycetes</taxon>
        <taxon>Tremellales</taxon>
        <taxon>Trimorphomycetaceae</taxon>
        <taxon>Saitozyma</taxon>
    </lineage>
</organism>
<dbReference type="AlphaFoldDB" id="A0A427XYB3"/>
<comment type="caution">
    <text evidence="3">The sequence shown here is derived from an EMBL/GenBank/DDBJ whole genome shotgun (WGS) entry which is preliminary data.</text>
</comment>